<evidence type="ECO:0000256" key="2">
    <source>
        <dbReference type="ARBA" id="ARBA00022729"/>
    </source>
</evidence>
<reference evidence="5" key="2">
    <citation type="submission" date="2025-08" db="UniProtKB">
        <authorList>
            <consortium name="Ensembl"/>
        </authorList>
    </citation>
    <scope>IDENTIFICATION</scope>
</reference>
<evidence type="ECO:0000313" key="6">
    <source>
        <dbReference type="Proteomes" id="UP000694680"/>
    </source>
</evidence>
<organism evidence="5 6">
    <name type="scientific">Gouania willdenowi</name>
    <name type="common">Blunt-snouted clingfish</name>
    <name type="synonym">Lepadogaster willdenowi</name>
    <dbReference type="NCBI Taxonomy" id="441366"/>
    <lineage>
        <taxon>Eukaryota</taxon>
        <taxon>Metazoa</taxon>
        <taxon>Chordata</taxon>
        <taxon>Craniata</taxon>
        <taxon>Vertebrata</taxon>
        <taxon>Euteleostomi</taxon>
        <taxon>Actinopterygii</taxon>
        <taxon>Neopterygii</taxon>
        <taxon>Teleostei</taxon>
        <taxon>Neoteleostei</taxon>
        <taxon>Acanthomorphata</taxon>
        <taxon>Ovalentaria</taxon>
        <taxon>Blenniimorphae</taxon>
        <taxon>Blenniiformes</taxon>
        <taxon>Gobiesocoidei</taxon>
        <taxon>Gobiesocidae</taxon>
        <taxon>Gobiesocinae</taxon>
        <taxon>Gouania</taxon>
    </lineage>
</organism>
<dbReference type="PANTHER" id="PTHR12080">
    <property type="entry name" value="SIGNALING LYMPHOCYTIC ACTIVATION MOLECULE"/>
    <property type="match status" value="1"/>
</dbReference>
<proteinExistence type="predicted"/>
<keyword evidence="2" id="KW-0732">Signal</keyword>
<dbReference type="PANTHER" id="PTHR12080:SF80">
    <property type="entry name" value="IMMUNOGLOBULIN V-SET DOMAIN-CONTAINING PROTEIN"/>
    <property type="match status" value="1"/>
</dbReference>
<evidence type="ECO:0000256" key="3">
    <source>
        <dbReference type="ARBA" id="ARBA00023136"/>
    </source>
</evidence>
<evidence type="ECO:0000313" key="5">
    <source>
        <dbReference type="Ensembl" id="ENSGWIP00000025033.1"/>
    </source>
</evidence>
<dbReference type="Ensembl" id="ENSGWIT00000027374.1">
    <property type="protein sequence ID" value="ENSGWIP00000025033.1"/>
    <property type="gene ID" value="ENSGWIG00000013243.1"/>
</dbReference>
<keyword evidence="3" id="KW-0472">Membrane</keyword>
<dbReference type="InterPro" id="IPR015631">
    <property type="entry name" value="CD2/SLAM_rcpt"/>
</dbReference>
<comment type="subcellular location">
    <subcellularLocation>
        <location evidence="1">Membrane</location>
    </subcellularLocation>
</comment>
<accession>A0A8C5EPX7</accession>
<keyword evidence="6" id="KW-1185">Reference proteome</keyword>
<reference evidence="5" key="3">
    <citation type="submission" date="2025-09" db="UniProtKB">
        <authorList>
            <consortium name="Ensembl"/>
        </authorList>
    </citation>
    <scope>IDENTIFICATION</scope>
</reference>
<dbReference type="InterPro" id="IPR013783">
    <property type="entry name" value="Ig-like_fold"/>
</dbReference>
<dbReference type="AlphaFoldDB" id="A0A8C5EPX7"/>
<dbReference type="GO" id="GO:0016020">
    <property type="term" value="C:membrane"/>
    <property type="evidence" value="ECO:0007669"/>
    <property type="project" value="UniProtKB-SubCell"/>
</dbReference>
<evidence type="ECO:0000256" key="1">
    <source>
        <dbReference type="ARBA" id="ARBA00004370"/>
    </source>
</evidence>
<evidence type="ECO:0000256" key="4">
    <source>
        <dbReference type="ARBA" id="ARBA00023180"/>
    </source>
</evidence>
<keyword evidence="4" id="KW-0325">Glycoprotein</keyword>
<dbReference type="Gene3D" id="2.60.40.10">
    <property type="entry name" value="Immunoglobulins"/>
    <property type="match status" value="1"/>
</dbReference>
<name>A0A8C5EPX7_GOUWI</name>
<evidence type="ECO:0008006" key="7">
    <source>
        <dbReference type="Google" id="ProtNLM"/>
    </source>
</evidence>
<protein>
    <recommendedName>
        <fullName evidence="7">Immunoglobulin V-set domain-containing protein</fullName>
    </recommendedName>
</protein>
<sequence>MCFLGAHQVFVRRGGDLLLQVNKLVNHFTSTDFDWKFVKDDVKSNIVKVRDNGVTITTTYKHRAELKENWSVLVKNLKLSDSGTYRGLWNGDDKEHILAEYIPVSPVSLTVFSHSNSSDCIVNTSCSPEDSDTSIIFTCDVKNCIQRSEVNPSRSIVVFVQQDHIICNYSNQVSWEQDKVDISAYCGKSSKSHRKFNDCDVTGKHSLHIG</sequence>
<dbReference type="Proteomes" id="UP000694680">
    <property type="component" value="Chromosome 17"/>
</dbReference>
<reference evidence="5" key="1">
    <citation type="submission" date="2020-06" db="EMBL/GenBank/DDBJ databases">
        <authorList>
            <consortium name="Wellcome Sanger Institute Data Sharing"/>
        </authorList>
    </citation>
    <scope>NUCLEOTIDE SEQUENCE [LARGE SCALE GENOMIC DNA]</scope>
</reference>